<accession>A0A4Y2TVJ3</accession>
<proteinExistence type="predicted"/>
<dbReference type="Proteomes" id="UP000499080">
    <property type="component" value="Unassembled WGS sequence"/>
</dbReference>
<evidence type="ECO:0000313" key="1">
    <source>
        <dbReference type="EMBL" id="GBO03246.1"/>
    </source>
</evidence>
<keyword evidence="2" id="KW-1185">Reference proteome</keyword>
<evidence type="ECO:0000313" key="2">
    <source>
        <dbReference type="Proteomes" id="UP000499080"/>
    </source>
</evidence>
<reference evidence="1 2" key="1">
    <citation type="journal article" date="2019" name="Sci. Rep.">
        <title>Orb-weaving spider Araneus ventricosus genome elucidates the spidroin gene catalogue.</title>
        <authorList>
            <person name="Kono N."/>
            <person name="Nakamura H."/>
            <person name="Ohtoshi R."/>
            <person name="Moran D.A.P."/>
            <person name="Shinohara A."/>
            <person name="Yoshida Y."/>
            <person name="Fujiwara M."/>
            <person name="Mori M."/>
            <person name="Tomita M."/>
            <person name="Arakawa K."/>
        </authorList>
    </citation>
    <scope>NUCLEOTIDE SEQUENCE [LARGE SCALE GENOMIC DNA]</scope>
</reference>
<organism evidence="1 2">
    <name type="scientific">Araneus ventricosus</name>
    <name type="common">Orbweaver spider</name>
    <name type="synonym">Epeira ventricosa</name>
    <dbReference type="NCBI Taxonomy" id="182803"/>
    <lineage>
        <taxon>Eukaryota</taxon>
        <taxon>Metazoa</taxon>
        <taxon>Ecdysozoa</taxon>
        <taxon>Arthropoda</taxon>
        <taxon>Chelicerata</taxon>
        <taxon>Arachnida</taxon>
        <taxon>Araneae</taxon>
        <taxon>Araneomorphae</taxon>
        <taxon>Entelegynae</taxon>
        <taxon>Araneoidea</taxon>
        <taxon>Araneidae</taxon>
        <taxon>Araneus</taxon>
    </lineage>
</organism>
<gene>
    <name evidence="1" type="ORF">AVEN_203839_1</name>
</gene>
<protein>
    <submittedName>
        <fullName evidence="1">Uncharacterized protein</fullName>
    </submittedName>
</protein>
<comment type="caution">
    <text evidence="1">The sequence shown here is derived from an EMBL/GenBank/DDBJ whole genome shotgun (WGS) entry which is preliminary data.</text>
</comment>
<dbReference type="EMBL" id="BGPR01030624">
    <property type="protein sequence ID" value="GBO03246.1"/>
    <property type="molecule type" value="Genomic_DNA"/>
</dbReference>
<sequence length="151" mass="16453">MLVVVNGIIRVQLETDQVISRAKAAAPSLVAGVLSSLLLISTTIPAPRPFIRKHNRSPLNALHCLANTTGVSRRQCLGVNGMHYRASRAWSYDVSNRFLTVLSVTVEQLQNSISAAEQYDAVHADVEYGRSSHTRYATGILRTGLLEATIP</sequence>
<name>A0A4Y2TVJ3_ARAVE</name>
<dbReference type="AlphaFoldDB" id="A0A4Y2TVJ3"/>